<dbReference type="Gene3D" id="3.30.200.20">
    <property type="entry name" value="Phosphorylase Kinase, domain 1"/>
    <property type="match status" value="1"/>
</dbReference>
<dbReference type="SUPFAM" id="SSF56112">
    <property type="entry name" value="Protein kinase-like (PK-like)"/>
    <property type="match status" value="1"/>
</dbReference>
<keyword evidence="6" id="KW-1185">Reference proteome</keyword>
<comment type="pathway">
    <text evidence="3">tRNA modification; 5-methoxycarbonylmethyl-2-thiouridine-tRNA biosynthesis.</text>
</comment>
<dbReference type="Gene3D" id="3.90.1200.10">
    <property type="match status" value="1"/>
</dbReference>
<evidence type="ECO:0000313" key="6">
    <source>
        <dbReference type="Proteomes" id="UP000286045"/>
    </source>
</evidence>
<dbReference type="GO" id="GO:0032447">
    <property type="term" value="P:protein urmylation"/>
    <property type="evidence" value="ECO:0007669"/>
    <property type="project" value="UniProtKB-UniRule"/>
</dbReference>
<comment type="function">
    <text evidence="3">Plays a central role in 2-thiolation of mcm(5)S(2)U at tRNA wobble positions of tRNA(Lys), tRNA(Glu) and tRNA(Gln). May act by forming a heterodimer with NCS6 that ligates sulfur from thiocarboxylated URM1 onto the uridine of tRNAs at wobble position. Prior mcm(5) tRNA modification by the elongator complex is required for 2-thiolation. May also be involved in protein urmylation.</text>
</comment>
<dbReference type="InterPro" id="IPR002575">
    <property type="entry name" value="Aminoglycoside_PTrfase"/>
</dbReference>
<dbReference type="GO" id="GO:0016783">
    <property type="term" value="F:sulfurtransferase activity"/>
    <property type="evidence" value="ECO:0007669"/>
    <property type="project" value="TreeGrafter"/>
</dbReference>
<dbReference type="InterPro" id="IPR011009">
    <property type="entry name" value="Kinase-like_dom_sf"/>
</dbReference>
<evidence type="ECO:0000313" key="5">
    <source>
        <dbReference type="EMBL" id="RWA11998.1"/>
    </source>
</evidence>
<dbReference type="GO" id="GO:0000049">
    <property type="term" value="F:tRNA binding"/>
    <property type="evidence" value="ECO:0007669"/>
    <property type="project" value="InterPro"/>
</dbReference>
<dbReference type="UniPathway" id="UPA00988"/>
<evidence type="ECO:0000256" key="3">
    <source>
        <dbReference type="HAMAP-Rule" id="MF_03054"/>
    </source>
</evidence>
<dbReference type="InterPro" id="IPR019407">
    <property type="entry name" value="CTU2"/>
</dbReference>
<sequence>MDTAARDEIKTKVLGDLKRTPFAASSLQVLSGGTANFIYHASLERPLADGTEDVLVKHSEGYIANSPDFNLTLFRCRIEEECLRALSEFPIEGKEALSADAINFTVRTPKLYHFDERNNTQVQEILRNGKDLKTYALSTYSANTSNTARPQCLQLGRAIGEWLRNFHNWSTTQAHLRQTVAENKDMQQLKHLINFSWLLDRVAQFPSILNEAKDVFEKVKDMATKELEDGSRLQIIHGDFWTGNVLLLDSPIQAGSDIPVFIIDWEMSQMGVPNLDFGQMVAELYEMKLYKNITAGLWMMQGFAEGYGEVSDDFVFRTLIQVGAHLISFGTSVQGWGTPEQVEMVARTGRDIIVHAWQKDHDWFRGSDLACLFHSARACFSTFIASKAIKRLEVLQRETRGTRLPLRPQRYLVALSRGPSSTALLHILNENARRQRERNQRVKFELVVVFVNLDVSTGAEQAKASSLSTVDPAPPVPMNGIVGGVDANTSPYSSNPSTASIDTFTEHFPELTIHKVPLSSILSSPAIDWSLLPAQNTSLPPSQRLTDFFSRLPSASARADVSRLLIRHTLFAAAAEHDCAVVLLGYTTTSLAEMTLSEAAKGRGFGIPWFVNDGAFPLPRAVDLATSNAEAGIEGVSKGLTSLRTNDGVNAGTGSTSIYIYSPLREIFRKEIFSYLSIANSSSGPLADLFPSLSSDATDSSADRSAGAVVSHRDLSLDDVVTRFFVDVEASYPSVVANVVRTTGKLNRIAPIIPGTRTGTDVGVVGRQCGLCGVGLDLLGDERWKGEIGEADATTSSVVNGDGNAPGDERNRLCYGCERSVKG</sequence>
<dbReference type="Proteomes" id="UP000286045">
    <property type="component" value="Unassembled WGS sequence"/>
</dbReference>
<evidence type="ECO:0000256" key="1">
    <source>
        <dbReference type="ARBA" id="ARBA00022490"/>
    </source>
</evidence>
<dbReference type="PANTHER" id="PTHR20882">
    <property type="entry name" value="CYTOPLASMIC TRNA 2-THIOLATION PROTEIN 2"/>
    <property type="match status" value="1"/>
</dbReference>
<dbReference type="InterPro" id="IPR014729">
    <property type="entry name" value="Rossmann-like_a/b/a_fold"/>
</dbReference>
<dbReference type="Pfam" id="PF10288">
    <property type="entry name" value="CTU2"/>
    <property type="match status" value="1"/>
</dbReference>
<organism evidence="5 6">
    <name type="scientific">Xylaria grammica</name>
    <dbReference type="NCBI Taxonomy" id="363999"/>
    <lineage>
        <taxon>Eukaryota</taxon>
        <taxon>Fungi</taxon>
        <taxon>Dikarya</taxon>
        <taxon>Ascomycota</taxon>
        <taxon>Pezizomycotina</taxon>
        <taxon>Sordariomycetes</taxon>
        <taxon>Xylariomycetidae</taxon>
        <taxon>Xylariales</taxon>
        <taxon>Xylariaceae</taxon>
        <taxon>Xylaria</taxon>
    </lineage>
</organism>
<feature type="domain" description="Aminoglycoside phosphotransferase" evidence="4">
    <location>
        <begin position="106"/>
        <end position="283"/>
    </location>
</feature>
<dbReference type="STRING" id="363999.A0A439DCB5"/>
<reference evidence="5 6" key="1">
    <citation type="submission" date="2018-12" db="EMBL/GenBank/DDBJ databases">
        <title>Draft genome sequence of Xylaria grammica IHI A82.</title>
        <authorList>
            <person name="Buettner E."/>
            <person name="Kellner H."/>
        </authorList>
    </citation>
    <scope>NUCLEOTIDE SEQUENCE [LARGE SCALE GENOMIC DNA]</scope>
    <source>
        <strain evidence="5 6">IHI A82</strain>
    </source>
</reference>
<dbReference type="AlphaFoldDB" id="A0A439DCB5"/>
<keyword evidence="2 3" id="KW-0819">tRNA processing</keyword>
<dbReference type="HAMAP" id="MF_03054">
    <property type="entry name" value="CTU2"/>
    <property type="match status" value="1"/>
</dbReference>
<evidence type="ECO:0000256" key="2">
    <source>
        <dbReference type="ARBA" id="ARBA00022694"/>
    </source>
</evidence>
<dbReference type="Gene3D" id="3.40.50.620">
    <property type="entry name" value="HUPs"/>
    <property type="match status" value="2"/>
</dbReference>
<dbReference type="EMBL" id="RYZI01000063">
    <property type="protein sequence ID" value="RWA11998.1"/>
    <property type="molecule type" value="Genomic_DNA"/>
</dbReference>
<dbReference type="GO" id="GO:0016779">
    <property type="term" value="F:nucleotidyltransferase activity"/>
    <property type="evidence" value="ECO:0007669"/>
    <property type="project" value="UniProtKB-UniRule"/>
</dbReference>
<dbReference type="Pfam" id="PF01636">
    <property type="entry name" value="APH"/>
    <property type="match status" value="1"/>
</dbReference>
<protein>
    <recommendedName>
        <fullName evidence="3">Cytoplasmic tRNA 2-thiolation protein 2</fullName>
    </recommendedName>
</protein>
<proteinExistence type="inferred from homology"/>
<evidence type="ECO:0000259" key="4">
    <source>
        <dbReference type="Pfam" id="PF01636"/>
    </source>
</evidence>
<comment type="caution">
    <text evidence="5">The sequence shown here is derived from an EMBL/GenBank/DDBJ whole genome shotgun (WGS) entry which is preliminary data.</text>
</comment>
<dbReference type="GO" id="GO:0002143">
    <property type="term" value="P:tRNA wobble position uridine thiolation"/>
    <property type="evidence" value="ECO:0007669"/>
    <property type="project" value="TreeGrafter"/>
</dbReference>
<comment type="subcellular location">
    <subcellularLocation>
        <location evidence="3">Cytoplasm</location>
    </subcellularLocation>
</comment>
<name>A0A439DCB5_9PEZI</name>
<comment type="similarity">
    <text evidence="3">Belongs to the CTU2/NCS2 family.</text>
</comment>
<dbReference type="GO" id="GO:0005829">
    <property type="term" value="C:cytosol"/>
    <property type="evidence" value="ECO:0007669"/>
    <property type="project" value="TreeGrafter"/>
</dbReference>
<gene>
    <name evidence="3" type="primary">NCS2</name>
    <name evidence="3" type="synonym">CTU2</name>
    <name evidence="5" type="ORF">EKO27_g3100</name>
</gene>
<dbReference type="PANTHER" id="PTHR20882:SF14">
    <property type="entry name" value="CYTOPLASMIC TRNA 2-THIOLATION PROTEIN 2"/>
    <property type="match status" value="1"/>
</dbReference>
<accession>A0A439DCB5</accession>
<keyword evidence="1 3" id="KW-0963">Cytoplasm</keyword>